<evidence type="ECO:0000259" key="9">
    <source>
        <dbReference type="Pfam" id="PF21082"/>
    </source>
</evidence>
<dbReference type="EMBL" id="FUWX01000009">
    <property type="protein sequence ID" value="SJZ69113.1"/>
    <property type="molecule type" value="Genomic_DNA"/>
</dbReference>
<evidence type="ECO:0000259" key="8">
    <source>
        <dbReference type="Pfam" id="PF00924"/>
    </source>
</evidence>
<evidence type="ECO:0000256" key="7">
    <source>
        <dbReference type="SAM" id="Phobius"/>
    </source>
</evidence>
<reference evidence="10 11" key="1">
    <citation type="submission" date="2017-02" db="EMBL/GenBank/DDBJ databases">
        <authorList>
            <person name="Peterson S.W."/>
        </authorList>
    </citation>
    <scope>NUCLEOTIDE SEQUENCE [LARGE SCALE GENOMIC DNA]</scope>
    <source>
        <strain evidence="10 11">ATCC 700028</strain>
    </source>
</reference>
<feature type="domain" description="Mechanosensitive ion channel MscS C-terminal" evidence="9">
    <location>
        <begin position="189"/>
        <end position="270"/>
    </location>
</feature>
<dbReference type="GO" id="GO:0005886">
    <property type="term" value="C:plasma membrane"/>
    <property type="evidence" value="ECO:0007669"/>
    <property type="project" value="UniProtKB-SubCell"/>
</dbReference>
<protein>
    <submittedName>
        <fullName evidence="10">Small conductance mechanosensitive channel</fullName>
    </submittedName>
</protein>
<gene>
    <name evidence="10" type="ORF">SAMN02745174_01275</name>
</gene>
<proteinExistence type="inferred from homology"/>
<evidence type="ECO:0000256" key="5">
    <source>
        <dbReference type="ARBA" id="ARBA00022989"/>
    </source>
</evidence>
<organism evidence="10 11">
    <name type="scientific">Cetobacterium ceti</name>
    <dbReference type="NCBI Taxonomy" id="180163"/>
    <lineage>
        <taxon>Bacteria</taxon>
        <taxon>Fusobacteriati</taxon>
        <taxon>Fusobacteriota</taxon>
        <taxon>Fusobacteriia</taxon>
        <taxon>Fusobacteriales</taxon>
        <taxon>Fusobacteriaceae</taxon>
        <taxon>Cetobacterium</taxon>
    </lineage>
</organism>
<dbReference type="SUPFAM" id="SSF82861">
    <property type="entry name" value="Mechanosensitive channel protein MscS (YggB), transmembrane region"/>
    <property type="match status" value="1"/>
</dbReference>
<keyword evidence="11" id="KW-1185">Reference proteome</keyword>
<dbReference type="STRING" id="180163.SAMN02745174_01275"/>
<evidence type="ECO:0000256" key="2">
    <source>
        <dbReference type="ARBA" id="ARBA00008017"/>
    </source>
</evidence>
<dbReference type="InterPro" id="IPR023408">
    <property type="entry name" value="MscS_beta-dom_sf"/>
</dbReference>
<dbReference type="Pfam" id="PF21082">
    <property type="entry name" value="MS_channel_3rd"/>
    <property type="match status" value="1"/>
</dbReference>
<dbReference type="Gene3D" id="2.30.30.60">
    <property type="match status" value="1"/>
</dbReference>
<dbReference type="RefSeq" id="WP_078693773.1">
    <property type="nucleotide sequence ID" value="NZ_FUWX01000009.1"/>
</dbReference>
<dbReference type="InterPro" id="IPR011014">
    <property type="entry name" value="MscS_channel_TM-2"/>
</dbReference>
<feature type="transmembrane region" description="Helical" evidence="7">
    <location>
        <begin position="30"/>
        <end position="52"/>
    </location>
</feature>
<name>A0A1T4MQ70_9FUSO</name>
<keyword evidence="3" id="KW-1003">Cell membrane</keyword>
<dbReference type="InterPro" id="IPR049278">
    <property type="entry name" value="MS_channel_C"/>
</dbReference>
<dbReference type="PANTHER" id="PTHR30221:SF1">
    <property type="entry name" value="SMALL-CONDUCTANCE MECHANOSENSITIVE CHANNEL"/>
    <property type="match status" value="1"/>
</dbReference>
<comment type="subcellular location">
    <subcellularLocation>
        <location evidence="1">Cell membrane</location>
        <topology evidence="1">Multi-pass membrane protein</topology>
    </subcellularLocation>
</comment>
<evidence type="ECO:0000313" key="10">
    <source>
        <dbReference type="EMBL" id="SJZ69113.1"/>
    </source>
</evidence>
<comment type="similarity">
    <text evidence="2">Belongs to the MscS (TC 1.A.23) family.</text>
</comment>
<keyword evidence="4 7" id="KW-0812">Transmembrane</keyword>
<evidence type="ECO:0000256" key="1">
    <source>
        <dbReference type="ARBA" id="ARBA00004651"/>
    </source>
</evidence>
<dbReference type="Gene3D" id="3.30.70.100">
    <property type="match status" value="1"/>
</dbReference>
<dbReference type="PANTHER" id="PTHR30221">
    <property type="entry name" value="SMALL-CONDUCTANCE MECHANOSENSITIVE CHANNEL"/>
    <property type="match status" value="1"/>
</dbReference>
<dbReference type="AlphaFoldDB" id="A0A1T4MQ70"/>
<dbReference type="Pfam" id="PF00924">
    <property type="entry name" value="MS_channel_2nd"/>
    <property type="match status" value="1"/>
</dbReference>
<dbReference type="GO" id="GO:0008381">
    <property type="term" value="F:mechanosensitive monoatomic ion channel activity"/>
    <property type="evidence" value="ECO:0007669"/>
    <property type="project" value="InterPro"/>
</dbReference>
<accession>A0A1T4MQ70</accession>
<keyword evidence="6 7" id="KW-0472">Membrane</keyword>
<evidence type="ECO:0000313" key="11">
    <source>
        <dbReference type="Proteomes" id="UP000191153"/>
    </source>
</evidence>
<dbReference type="SUPFAM" id="SSF50182">
    <property type="entry name" value="Sm-like ribonucleoproteins"/>
    <property type="match status" value="1"/>
</dbReference>
<keyword evidence="5 7" id="KW-1133">Transmembrane helix</keyword>
<dbReference type="InterPro" id="IPR010920">
    <property type="entry name" value="LSM_dom_sf"/>
</dbReference>
<dbReference type="Proteomes" id="UP000191153">
    <property type="component" value="Unassembled WGS sequence"/>
</dbReference>
<dbReference type="InterPro" id="IPR006685">
    <property type="entry name" value="MscS_channel_2nd"/>
</dbReference>
<evidence type="ECO:0000256" key="6">
    <source>
        <dbReference type="ARBA" id="ARBA00023136"/>
    </source>
</evidence>
<dbReference type="SUPFAM" id="SSF82689">
    <property type="entry name" value="Mechanosensitive channel protein MscS (YggB), C-terminal domain"/>
    <property type="match status" value="1"/>
</dbReference>
<evidence type="ECO:0000256" key="4">
    <source>
        <dbReference type="ARBA" id="ARBA00022692"/>
    </source>
</evidence>
<dbReference type="Gene3D" id="1.10.287.1260">
    <property type="match status" value="1"/>
</dbReference>
<sequence>MKNLNLPFDILRDEHGENILHKLFYESIDFLIRLLIFLIFLYIGSLCVKKILKYFDKLPALNSDLSTQQFIRSIIKIGLYGIFVVIGLLLFGFSESSIATMISAIGLGIGISLKEFLSNFAGGIIIFFTRPFVVGNFIKINGVMGEVYKISVFSTEINSLDSRRIIIPNTVMISNNLINFDSNDYRRIQLTVSVAYGSNLKQVIDILNEIANTYPDLDKTKENFINTMTYGDSSLNILFLVWTKREGYYKVRGELMAYILDKLTEEKVDIPFNTLTVNIEKD</sequence>
<evidence type="ECO:0000256" key="3">
    <source>
        <dbReference type="ARBA" id="ARBA00022475"/>
    </source>
</evidence>
<dbReference type="InterPro" id="IPR045275">
    <property type="entry name" value="MscS_archaea/bacteria_type"/>
</dbReference>
<dbReference type="OrthoDB" id="9809206at2"/>
<feature type="transmembrane region" description="Helical" evidence="7">
    <location>
        <begin position="73"/>
        <end position="92"/>
    </location>
</feature>
<dbReference type="InterPro" id="IPR011066">
    <property type="entry name" value="MscS_channel_C_sf"/>
</dbReference>
<feature type="domain" description="Mechanosensitive ion channel MscS" evidence="8">
    <location>
        <begin position="117"/>
        <end position="180"/>
    </location>
</feature>